<gene>
    <name evidence="4" type="ORF">CUNI_LOCUS11114</name>
</gene>
<feature type="region of interest" description="Disordered" evidence="2">
    <location>
        <begin position="263"/>
        <end position="290"/>
    </location>
</feature>
<dbReference type="Proteomes" id="UP000678393">
    <property type="component" value="Unassembled WGS sequence"/>
</dbReference>
<feature type="compositionally biased region" description="Basic and acidic residues" evidence="2">
    <location>
        <begin position="274"/>
        <end position="290"/>
    </location>
</feature>
<dbReference type="AlphaFoldDB" id="A0A8S3ZEP0"/>
<feature type="coiled-coil region" evidence="1">
    <location>
        <begin position="193"/>
        <end position="262"/>
    </location>
</feature>
<name>A0A8S3ZEP0_9EUPU</name>
<evidence type="ECO:0000313" key="4">
    <source>
        <dbReference type="EMBL" id="CAG5125556.1"/>
    </source>
</evidence>
<dbReference type="EMBL" id="CAJHNH020002097">
    <property type="protein sequence ID" value="CAG5125556.1"/>
    <property type="molecule type" value="Genomic_DNA"/>
</dbReference>
<protein>
    <submittedName>
        <fullName evidence="4">Uncharacterized protein</fullName>
    </submittedName>
</protein>
<keyword evidence="1" id="KW-0175">Coiled coil</keyword>
<evidence type="ECO:0000313" key="5">
    <source>
        <dbReference type="Proteomes" id="UP000678393"/>
    </source>
</evidence>
<reference evidence="4" key="1">
    <citation type="submission" date="2021-04" db="EMBL/GenBank/DDBJ databases">
        <authorList>
            <consortium name="Molecular Ecology Group"/>
        </authorList>
    </citation>
    <scope>NUCLEOTIDE SEQUENCE</scope>
</reference>
<comment type="caution">
    <text evidence="4">The sequence shown here is derived from an EMBL/GenBank/DDBJ whole genome shotgun (WGS) entry which is preliminary data.</text>
</comment>
<proteinExistence type="predicted"/>
<evidence type="ECO:0000256" key="2">
    <source>
        <dbReference type="SAM" id="MobiDB-lite"/>
    </source>
</evidence>
<feature type="non-terminal residue" evidence="4">
    <location>
        <position position="1"/>
    </location>
</feature>
<accession>A0A8S3ZEP0</accession>
<evidence type="ECO:0000256" key="1">
    <source>
        <dbReference type="SAM" id="Coils"/>
    </source>
</evidence>
<evidence type="ECO:0000256" key="3">
    <source>
        <dbReference type="SAM" id="SignalP"/>
    </source>
</evidence>
<keyword evidence="5" id="KW-1185">Reference proteome</keyword>
<sequence>MVSYIVCVVLLTCGIASGRFASEPENISPATTKSVVLRCDPDVRNAAVVLTINIKKKDSDAGLKTAPSATVAPTGKVVNNEETNPKQEEVDTTTTTTWSPLGFPILKPLPHSSRKRRDTAGEFVRAMITATNDTDIVPRDDRFQVNGDIKAPPHLSVFISNPRLKDIGLYECEVTIIDHNGALKTFSELTQIREVVEMTVQDLEQRVKQLEDDRQSNTASMQDMKKAVDSCVEANKFVKEDIAALQKKTDDLMNTITELNKEVSSTRLSTGGDSQKKPDPRRIGDQYAEGDPRSDELFRLNARIDELITNQLHALAKNFKELRDYASYTRERLFSLENVRGLHEKRLKTLEDFEWIGIKESLQAIELRTLPVLIMNVTDASKNITDLYSRLDTCCGDTPVVETTLPSSSSYSSLSSQVLSSQVLSSQVLPSTQTAAVTEELIPNYTGPACFVCGNNITEEKCPVTHRNKTSACLPHERFCITDLYQDGMARHIYK</sequence>
<feature type="signal peptide" evidence="3">
    <location>
        <begin position="1"/>
        <end position="18"/>
    </location>
</feature>
<feature type="chain" id="PRO_5035786642" evidence="3">
    <location>
        <begin position="19"/>
        <end position="495"/>
    </location>
</feature>
<dbReference type="OrthoDB" id="6088067at2759"/>
<organism evidence="4 5">
    <name type="scientific">Candidula unifasciata</name>
    <dbReference type="NCBI Taxonomy" id="100452"/>
    <lineage>
        <taxon>Eukaryota</taxon>
        <taxon>Metazoa</taxon>
        <taxon>Spiralia</taxon>
        <taxon>Lophotrochozoa</taxon>
        <taxon>Mollusca</taxon>
        <taxon>Gastropoda</taxon>
        <taxon>Heterobranchia</taxon>
        <taxon>Euthyneura</taxon>
        <taxon>Panpulmonata</taxon>
        <taxon>Eupulmonata</taxon>
        <taxon>Stylommatophora</taxon>
        <taxon>Helicina</taxon>
        <taxon>Helicoidea</taxon>
        <taxon>Geomitridae</taxon>
        <taxon>Candidula</taxon>
    </lineage>
</organism>
<keyword evidence="3" id="KW-0732">Signal</keyword>
<feature type="compositionally biased region" description="Polar residues" evidence="2">
    <location>
        <begin position="263"/>
        <end position="273"/>
    </location>
</feature>